<name>A0A093S404_9GAMM</name>
<sequence length="73" mass="7862">MRVAGNAAADDDNVIHGVVLQVVDVGDWALGSARKLPITVLTGRMMPYSISADGSGKLDLEARIRFSFKHTHL</sequence>
<organism evidence="1 2">
    <name type="scientific">Pectobacterium betavasculorum</name>
    <dbReference type="NCBI Taxonomy" id="55207"/>
    <lineage>
        <taxon>Bacteria</taxon>
        <taxon>Pseudomonadati</taxon>
        <taxon>Pseudomonadota</taxon>
        <taxon>Gammaproteobacteria</taxon>
        <taxon>Enterobacterales</taxon>
        <taxon>Pectobacteriaceae</taxon>
        <taxon>Pectobacterium</taxon>
    </lineage>
</organism>
<comment type="caution">
    <text evidence="1">The sequence shown here is derived from an EMBL/GenBank/DDBJ whole genome shotgun (WGS) entry which is preliminary data.</text>
</comment>
<reference evidence="1 2" key="1">
    <citation type="submission" date="2014-08" db="EMBL/GenBank/DDBJ databases">
        <title>Genome sequences of NCPPB Pectobacterium isolates.</title>
        <authorList>
            <person name="Glover R.H."/>
            <person name="Sapp M."/>
            <person name="Elphinstone J."/>
        </authorList>
    </citation>
    <scope>NUCLEOTIDE SEQUENCE [LARGE SCALE GENOMIC DNA]</scope>
    <source>
        <strain evidence="1 2">NCPPB 2795</strain>
    </source>
</reference>
<dbReference type="EMBL" id="JQHM01000004">
    <property type="protein sequence ID" value="KFX04851.1"/>
    <property type="molecule type" value="Genomic_DNA"/>
</dbReference>
<accession>A0A093S404</accession>
<evidence type="ECO:0000313" key="1">
    <source>
        <dbReference type="EMBL" id="KFX04851.1"/>
    </source>
</evidence>
<dbReference type="Proteomes" id="UP000032874">
    <property type="component" value="Unassembled WGS sequence"/>
</dbReference>
<protein>
    <submittedName>
        <fullName evidence="1">Uncharacterized protein</fullName>
    </submittedName>
</protein>
<dbReference type="AlphaFoldDB" id="A0A093S404"/>
<evidence type="ECO:0000313" key="2">
    <source>
        <dbReference type="Proteomes" id="UP000032874"/>
    </source>
</evidence>
<proteinExistence type="predicted"/>
<gene>
    <name evidence="1" type="ORF">KP22_13270</name>
</gene>